<accession>A0A934Q5R8</accession>
<gene>
    <name evidence="9" type="ORF">JD276_03860</name>
</gene>
<dbReference type="InterPro" id="IPR027417">
    <property type="entry name" value="P-loop_NTPase"/>
</dbReference>
<evidence type="ECO:0000256" key="6">
    <source>
        <dbReference type="ARBA" id="ARBA00023251"/>
    </source>
</evidence>
<dbReference type="Gene3D" id="3.40.50.300">
    <property type="entry name" value="P-loop containing nucleotide triphosphate hydrolases"/>
    <property type="match status" value="1"/>
</dbReference>
<dbReference type="PROSITE" id="PS00211">
    <property type="entry name" value="ABC_TRANSPORTER_1"/>
    <property type="match status" value="1"/>
</dbReference>
<dbReference type="PROSITE" id="PS50893">
    <property type="entry name" value="ABC_TRANSPORTER_2"/>
    <property type="match status" value="1"/>
</dbReference>
<proteinExistence type="inferred from homology"/>
<keyword evidence="6" id="KW-0046">Antibiotic resistance</keyword>
<sequence length="332" mass="35837">MRYGDTQVLDGVDLTVHSGEVVALLGPNGAGRSTTIEILEGFRVPSAGEVSVLGVDPAKGDDGWRSQIGVMLQTSSDHAKWRPRQLLAHIADYYRPYVDPWPADELLELVGLTGQAGQKLSTLSGGQRRRLDVALGIVGRPSLLFLDEPTTGFDPRARRDFHELVHRLSDLEGITILLTTHDLSEAEKLASRIVILAGGGVIADGSPYELTRAVSRLAEVRWVCGGQRHVHASKDATEFARELLTREGEPVTELEIERGTLEDAYLSIVERFEAGQAVEAASSGRCSCRRRHDERRRTSGGTRGGDRQCAGGGSRRRAGGGSRRRAGGGAAT</sequence>
<feature type="compositionally biased region" description="Basic residues" evidence="7">
    <location>
        <begin position="314"/>
        <end position="326"/>
    </location>
</feature>
<comment type="subcellular location">
    <subcellularLocation>
        <location evidence="1">Cell membrane</location>
        <topology evidence="1">Peripheral membrane protein</topology>
    </subcellularLocation>
</comment>
<dbReference type="InterPro" id="IPR017871">
    <property type="entry name" value="ABC_transporter-like_CS"/>
</dbReference>
<evidence type="ECO:0000313" key="9">
    <source>
        <dbReference type="EMBL" id="MBK0418163.1"/>
    </source>
</evidence>
<feature type="domain" description="ABC transporter" evidence="8">
    <location>
        <begin position="1"/>
        <end position="223"/>
    </location>
</feature>
<dbReference type="GO" id="GO:0005524">
    <property type="term" value="F:ATP binding"/>
    <property type="evidence" value="ECO:0007669"/>
    <property type="project" value="UniProtKB-KW"/>
</dbReference>
<organism evidence="9 10">
    <name type="scientific">Leucobacter chromiisoli</name>
    <dbReference type="NCBI Taxonomy" id="2796471"/>
    <lineage>
        <taxon>Bacteria</taxon>
        <taxon>Bacillati</taxon>
        <taxon>Actinomycetota</taxon>
        <taxon>Actinomycetes</taxon>
        <taxon>Micrococcales</taxon>
        <taxon>Microbacteriaceae</taxon>
        <taxon>Leucobacter</taxon>
    </lineage>
</organism>
<feature type="region of interest" description="Disordered" evidence="7">
    <location>
        <begin position="290"/>
        <end position="332"/>
    </location>
</feature>
<keyword evidence="10" id="KW-1185">Reference proteome</keyword>
<keyword evidence="4" id="KW-0547">Nucleotide-binding</keyword>
<dbReference type="SUPFAM" id="SSF52540">
    <property type="entry name" value="P-loop containing nucleoside triphosphate hydrolases"/>
    <property type="match status" value="1"/>
</dbReference>
<dbReference type="PANTHER" id="PTHR42711">
    <property type="entry name" value="ABC TRANSPORTER ATP-BINDING PROTEIN"/>
    <property type="match status" value="1"/>
</dbReference>
<evidence type="ECO:0000259" key="8">
    <source>
        <dbReference type="PROSITE" id="PS50893"/>
    </source>
</evidence>
<dbReference type="GO" id="GO:0016887">
    <property type="term" value="F:ATP hydrolysis activity"/>
    <property type="evidence" value="ECO:0007669"/>
    <property type="project" value="InterPro"/>
</dbReference>
<evidence type="ECO:0000256" key="4">
    <source>
        <dbReference type="ARBA" id="ARBA00022741"/>
    </source>
</evidence>
<comment type="similarity">
    <text evidence="2">Belongs to the ABC transporter superfamily.</text>
</comment>
<dbReference type="InterPro" id="IPR003593">
    <property type="entry name" value="AAA+_ATPase"/>
</dbReference>
<dbReference type="Pfam" id="PF00005">
    <property type="entry name" value="ABC_tran"/>
    <property type="match status" value="1"/>
</dbReference>
<evidence type="ECO:0000256" key="7">
    <source>
        <dbReference type="SAM" id="MobiDB-lite"/>
    </source>
</evidence>
<evidence type="ECO:0000256" key="1">
    <source>
        <dbReference type="ARBA" id="ARBA00004202"/>
    </source>
</evidence>
<reference evidence="9" key="1">
    <citation type="submission" date="2020-12" db="EMBL/GenBank/DDBJ databases">
        <title>Leucobacter sp. CAS1, isolated from Chromium sludge.</title>
        <authorList>
            <person name="Xu Z."/>
        </authorList>
    </citation>
    <scope>NUCLEOTIDE SEQUENCE</scope>
    <source>
        <strain evidence="9">CSA1</strain>
    </source>
</reference>
<keyword evidence="5 9" id="KW-0067">ATP-binding</keyword>
<comment type="caution">
    <text evidence="9">The sequence shown here is derived from an EMBL/GenBank/DDBJ whole genome shotgun (WGS) entry which is preliminary data.</text>
</comment>
<dbReference type="SMART" id="SM00382">
    <property type="entry name" value="AAA"/>
    <property type="match status" value="1"/>
</dbReference>
<evidence type="ECO:0000313" key="10">
    <source>
        <dbReference type="Proteomes" id="UP000608530"/>
    </source>
</evidence>
<evidence type="ECO:0000256" key="2">
    <source>
        <dbReference type="ARBA" id="ARBA00005417"/>
    </source>
</evidence>
<dbReference type="InterPro" id="IPR003439">
    <property type="entry name" value="ABC_transporter-like_ATP-bd"/>
</dbReference>
<dbReference type="GO" id="GO:0046677">
    <property type="term" value="P:response to antibiotic"/>
    <property type="evidence" value="ECO:0007669"/>
    <property type="project" value="UniProtKB-KW"/>
</dbReference>
<dbReference type="AlphaFoldDB" id="A0A934Q5R8"/>
<protein>
    <submittedName>
        <fullName evidence="9">ABC transporter ATP-binding protein</fullName>
    </submittedName>
</protein>
<evidence type="ECO:0000256" key="5">
    <source>
        <dbReference type="ARBA" id="ARBA00022840"/>
    </source>
</evidence>
<dbReference type="GO" id="GO:0005886">
    <property type="term" value="C:plasma membrane"/>
    <property type="evidence" value="ECO:0007669"/>
    <property type="project" value="UniProtKB-SubCell"/>
</dbReference>
<dbReference type="PANTHER" id="PTHR42711:SF5">
    <property type="entry name" value="ABC TRANSPORTER ATP-BINDING PROTEIN NATA"/>
    <property type="match status" value="1"/>
</dbReference>
<name>A0A934Q5R8_9MICO</name>
<keyword evidence="3" id="KW-0813">Transport</keyword>
<evidence type="ECO:0000256" key="3">
    <source>
        <dbReference type="ARBA" id="ARBA00022448"/>
    </source>
</evidence>
<dbReference type="Proteomes" id="UP000608530">
    <property type="component" value="Unassembled WGS sequence"/>
</dbReference>
<dbReference type="EMBL" id="JAEHOH010000005">
    <property type="protein sequence ID" value="MBK0418163.1"/>
    <property type="molecule type" value="Genomic_DNA"/>
</dbReference>
<dbReference type="InterPro" id="IPR050763">
    <property type="entry name" value="ABC_transporter_ATP-binding"/>
</dbReference>
<dbReference type="CDD" id="cd03230">
    <property type="entry name" value="ABC_DR_subfamily_A"/>
    <property type="match status" value="1"/>
</dbReference>